<evidence type="ECO:0000313" key="2">
    <source>
        <dbReference type="Proteomes" id="UP000240760"/>
    </source>
</evidence>
<name>A0A2T4BZH1_TRILO</name>
<dbReference type="Proteomes" id="UP000240760">
    <property type="component" value="Unassembled WGS sequence"/>
</dbReference>
<gene>
    <name evidence="1" type="ORF">M440DRAFT_101764</name>
</gene>
<proteinExistence type="predicted"/>
<organism evidence="1 2">
    <name type="scientific">Trichoderma longibrachiatum ATCC 18648</name>
    <dbReference type="NCBI Taxonomy" id="983965"/>
    <lineage>
        <taxon>Eukaryota</taxon>
        <taxon>Fungi</taxon>
        <taxon>Dikarya</taxon>
        <taxon>Ascomycota</taxon>
        <taxon>Pezizomycotina</taxon>
        <taxon>Sordariomycetes</taxon>
        <taxon>Hypocreomycetidae</taxon>
        <taxon>Hypocreales</taxon>
        <taxon>Hypocreaceae</taxon>
        <taxon>Trichoderma</taxon>
    </lineage>
</organism>
<protein>
    <submittedName>
        <fullName evidence="1">Uncharacterized protein</fullName>
    </submittedName>
</protein>
<evidence type="ECO:0000313" key="1">
    <source>
        <dbReference type="EMBL" id="PTB74719.1"/>
    </source>
</evidence>
<sequence>MRRCRVARRIASGPWPTDAKSMSHYPGLCWYNARVSSLRNRECPGLCWSPSRRNLLIPHNVKTQLHHFPRPTAGPKPASQWVVAVIRVDDTLGPLLLCLHGLVHGTMARTARHVGRCPLWPCASLRTSNMHHHIQTASRLLARTGHTIMESASTRLEAILAAPEFGLALFIRRQLLQWSGRPWPFTPHFLSSSA</sequence>
<dbReference type="EMBL" id="KZ679135">
    <property type="protein sequence ID" value="PTB74719.1"/>
    <property type="molecule type" value="Genomic_DNA"/>
</dbReference>
<dbReference type="AlphaFoldDB" id="A0A2T4BZH1"/>
<accession>A0A2T4BZH1</accession>
<keyword evidence="2" id="KW-1185">Reference proteome</keyword>
<reference evidence="1 2" key="1">
    <citation type="submission" date="2016-07" db="EMBL/GenBank/DDBJ databases">
        <title>Multiple horizontal gene transfer events from other fungi enriched the ability of initially mycotrophic Trichoderma (Ascomycota) to feed on dead plant biomass.</title>
        <authorList>
            <consortium name="DOE Joint Genome Institute"/>
            <person name="Aerts A."/>
            <person name="Atanasova L."/>
            <person name="Chenthamara K."/>
            <person name="Zhang J."/>
            <person name="Grujic M."/>
            <person name="Henrissat B."/>
            <person name="Kuo A."/>
            <person name="Salamov A."/>
            <person name="Lipzen A."/>
            <person name="Labutti K."/>
            <person name="Barry K."/>
            <person name="Miao Y."/>
            <person name="Rahimi M.J."/>
            <person name="Shen Q."/>
            <person name="Grigoriev I.V."/>
            <person name="Kubicek C.P."/>
            <person name="Druzhinina I.S."/>
        </authorList>
    </citation>
    <scope>NUCLEOTIDE SEQUENCE [LARGE SCALE GENOMIC DNA]</scope>
    <source>
        <strain evidence="1 2">ATCC 18648</strain>
    </source>
</reference>